<name>A0A813C044_9DINO</name>
<protein>
    <submittedName>
        <fullName evidence="1">Uncharacterized protein</fullName>
    </submittedName>
</protein>
<dbReference type="SUPFAM" id="SSF48403">
    <property type="entry name" value="Ankyrin repeat"/>
    <property type="match status" value="1"/>
</dbReference>
<organism evidence="1 2">
    <name type="scientific">Symbiodinium necroappetens</name>
    <dbReference type="NCBI Taxonomy" id="1628268"/>
    <lineage>
        <taxon>Eukaryota</taxon>
        <taxon>Sar</taxon>
        <taxon>Alveolata</taxon>
        <taxon>Dinophyceae</taxon>
        <taxon>Suessiales</taxon>
        <taxon>Symbiodiniaceae</taxon>
        <taxon>Symbiodinium</taxon>
    </lineage>
</organism>
<accession>A0A813C044</accession>
<dbReference type="Proteomes" id="UP000601435">
    <property type="component" value="Unassembled WGS sequence"/>
</dbReference>
<gene>
    <name evidence="1" type="ORF">SNEC2469_LOCUS32692</name>
</gene>
<proteinExistence type="predicted"/>
<evidence type="ECO:0000313" key="1">
    <source>
        <dbReference type="EMBL" id="CAE7935161.1"/>
    </source>
</evidence>
<keyword evidence="2" id="KW-1185">Reference proteome</keyword>
<dbReference type="OrthoDB" id="420906at2759"/>
<dbReference type="Gene3D" id="1.25.40.20">
    <property type="entry name" value="Ankyrin repeat-containing domain"/>
    <property type="match status" value="1"/>
</dbReference>
<comment type="caution">
    <text evidence="1">The sequence shown here is derived from an EMBL/GenBank/DDBJ whole genome shotgun (WGS) entry which is preliminary data.</text>
</comment>
<evidence type="ECO:0000313" key="2">
    <source>
        <dbReference type="Proteomes" id="UP000601435"/>
    </source>
</evidence>
<dbReference type="AlphaFoldDB" id="A0A813C044"/>
<sequence length="736" mass="81849">MELSELSQSMQDALMLRRIPTEGGDVSSVTPVVVSGLPGWLEGTTFPVELRQRVQEELEILGLVQNPVVALLWPASATVTNKKTLRRGYSTASALYPSRLNKLCEESGISLSIRLVSDSPWPLVKSVAVECNMEFGRVIQQTSSYISDADWAEDLTSARQHWQQQLLAGLSKYTENLEVQLPRKALSSTTQTFASRTRPEESLWQKHGPKALAILLSELIVNGATHDAATHLEGTMLETMRSNLPFFPEGPLDFEEHFPPLQLSDAYIETEKQQSPELFLRLAAVVWTAASHGVTALDQALGALRKGNVPLDRLALNTPVMYRSGGRSRSLSGPLLMFVVDQMTLHQSSKHIVQAVVAGNADVNSSYVLFPTGKHKAIAKFPVLCLAGNRRALDFAEALLERKADANREITLNYFPNGGNPLWSAVWGSNNAMIRLLLGFGDANVNIHAWHPDAPPLTGQPREVQLLSLASTTLDSEHVHLLLECNADFQEELSSTFALCHADVSKLLASHVAYRHPEALVQRCDELEGTCGIWIDWAFQEIARDDTAKRRFRVALDRASVLREAHDSLIRFTCDLIQRLPSAASELLDGICLQTPKVQEPARHPLRTRCLFQASNFRTAYITETVWKPNGTRFQNLLAPPGPESRPCCGLGPSVESMDFCDVLLVGFPGLIDGRVLHALRSLPRRTLIPLMQESIVFQGVIEYIWTSRVRLYHYVKSLQTVVQLGILLLWWQTRS</sequence>
<dbReference type="InterPro" id="IPR036770">
    <property type="entry name" value="Ankyrin_rpt-contain_sf"/>
</dbReference>
<dbReference type="EMBL" id="CAJNJA010083475">
    <property type="protein sequence ID" value="CAE7935161.1"/>
    <property type="molecule type" value="Genomic_DNA"/>
</dbReference>
<reference evidence="1" key="1">
    <citation type="submission" date="2021-02" db="EMBL/GenBank/DDBJ databases">
        <authorList>
            <person name="Dougan E. K."/>
            <person name="Rhodes N."/>
            <person name="Thang M."/>
            <person name="Chan C."/>
        </authorList>
    </citation>
    <scope>NUCLEOTIDE SEQUENCE</scope>
</reference>